<reference evidence="3" key="1">
    <citation type="journal article" date="2011" name="Nat. Genet.">
        <title>The Arabidopsis lyrata genome sequence and the basis of rapid genome size change.</title>
        <authorList>
            <person name="Hu T.T."/>
            <person name="Pattyn P."/>
            <person name="Bakker E.G."/>
            <person name="Cao J."/>
            <person name="Cheng J.-F."/>
            <person name="Clark R.M."/>
            <person name="Fahlgren N."/>
            <person name="Fawcett J.A."/>
            <person name="Grimwood J."/>
            <person name="Gundlach H."/>
            <person name="Haberer G."/>
            <person name="Hollister J.D."/>
            <person name="Ossowski S."/>
            <person name="Ottilar R.P."/>
            <person name="Salamov A.A."/>
            <person name="Schneeberger K."/>
            <person name="Spannagl M."/>
            <person name="Wang X."/>
            <person name="Yang L."/>
            <person name="Nasrallah M.E."/>
            <person name="Bergelson J."/>
            <person name="Carrington J.C."/>
            <person name="Gaut B.S."/>
            <person name="Schmutz J."/>
            <person name="Mayer K.F.X."/>
            <person name="Van de Peer Y."/>
            <person name="Grigoriev I.V."/>
            <person name="Nordborg M."/>
            <person name="Weigel D."/>
            <person name="Guo Y.-L."/>
        </authorList>
    </citation>
    <scope>NUCLEOTIDE SEQUENCE [LARGE SCALE GENOMIC DNA]</scope>
    <source>
        <strain evidence="3">cv. MN47</strain>
    </source>
</reference>
<evidence type="ECO:0000313" key="2">
    <source>
        <dbReference type="EMBL" id="EFH50346.1"/>
    </source>
</evidence>
<accession>D7M1I5</accession>
<dbReference type="Gramene" id="scaffold_602328.1">
    <property type="protein sequence ID" value="scaffold_602328.1"/>
    <property type="gene ID" value="scaffold_602328.1"/>
</dbReference>
<dbReference type="Proteomes" id="UP000008694">
    <property type="component" value="Unassembled WGS sequence"/>
</dbReference>
<dbReference type="InterPro" id="IPR013187">
    <property type="entry name" value="F-box-assoc_dom_typ3"/>
</dbReference>
<dbReference type="PANTHER" id="PTHR31111">
    <property type="entry name" value="BNAA05G37150D PROTEIN-RELATED"/>
    <property type="match status" value="1"/>
</dbReference>
<dbReference type="InterPro" id="IPR017451">
    <property type="entry name" value="F-box-assoc_interact_dom"/>
</dbReference>
<dbReference type="Pfam" id="PF08268">
    <property type="entry name" value="FBA_3"/>
    <property type="match status" value="1"/>
</dbReference>
<dbReference type="EMBL" id="GL348718">
    <property type="protein sequence ID" value="EFH50346.1"/>
    <property type="molecule type" value="Genomic_DNA"/>
</dbReference>
<dbReference type="PANTHER" id="PTHR31111:SF83">
    <property type="entry name" value="F-BOX DOMAIN-CONTAINING PROTEIN"/>
    <property type="match status" value="1"/>
</dbReference>
<proteinExistence type="predicted"/>
<feature type="domain" description="F-box associated beta-propeller type 3" evidence="1">
    <location>
        <begin position="39"/>
        <end position="254"/>
    </location>
</feature>
<dbReference type="STRING" id="81972.D7M1I5"/>
<keyword evidence="3" id="KW-1185">Reference proteome</keyword>
<dbReference type="NCBIfam" id="TIGR01640">
    <property type="entry name" value="F_box_assoc_1"/>
    <property type="match status" value="1"/>
</dbReference>
<evidence type="ECO:0000259" key="1">
    <source>
        <dbReference type="Pfam" id="PF08268"/>
    </source>
</evidence>
<sequence>MTISDLVYYIRSRPVNGFVCCTRGFSIAMLYPTKETYTVEDQYKVLCVMIFRGYNANQRDIQQEHYVFTLSSQQKEWRKIEITQDITYITVHEGICMDGAIYYGDGRSGIDIFDVRSEKLELIQIPEGSDIAHFSALINYNGKLGGVEYDCLILWILEDAKKHKWSEMACPLAFEWSDLLGDRVTSNGEIHTGELMVVNPGLRSSKPFSVCYYDFNRERIRIRKVEVEGIADDEFRRFHGIGKRTREMLCFPGYVENIKFL</sequence>
<gene>
    <name evidence="2" type="ORF">ARALYDRAFT_910271</name>
</gene>
<dbReference type="AlphaFoldDB" id="D7M1I5"/>
<organism evidence="3">
    <name type="scientific">Arabidopsis lyrata subsp. lyrata</name>
    <name type="common">Lyre-leaved rock-cress</name>
    <dbReference type="NCBI Taxonomy" id="81972"/>
    <lineage>
        <taxon>Eukaryota</taxon>
        <taxon>Viridiplantae</taxon>
        <taxon>Streptophyta</taxon>
        <taxon>Embryophyta</taxon>
        <taxon>Tracheophyta</taxon>
        <taxon>Spermatophyta</taxon>
        <taxon>Magnoliopsida</taxon>
        <taxon>eudicotyledons</taxon>
        <taxon>Gunneridae</taxon>
        <taxon>Pentapetalae</taxon>
        <taxon>rosids</taxon>
        <taxon>malvids</taxon>
        <taxon>Brassicales</taxon>
        <taxon>Brassicaceae</taxon>
        <taxon>Camelineae</taxon>
        <taxon>Arabidopsis</taxon>
    </lineage>
</organism>
<dbReference type="HOGENOM" id="CLU_027176_8_0_1"/>
<protein>
    <recommendedName>
        <fullName evidence="1">F-box associated beta-propeller type 3 domain-containing protein</fullName>
    </recommendedName>
</protein>
<evidence type="ECO:0000313" key="3">
    <source>
        <dbReference type="Proteomes" id="UP000008694"/>
    </source>
</evidence>
<name>D7M1I5_ARALL</name>